<dbReference type="SUPFAM" id="SSF51735">
    <property type="entry name" value="NAD(P)-binding Rossmann-fold domains"/>
    <property type="match status" value="1"/>
</dbReference>
<dbReference type="CDD" id="cd12156">
    <property type="entry name" value="HPPR"/>
    <property type="match status" value="1"/>
</dbReference>
<protein>
    <submittedName>
        <fullName evidence="6">2-hydroxyacid dehydrogenase</fullName>
    </submittedName>
</protein>
<dbReference type="Pfam" id="PF00389">
    <property type="entry name" value="2-Hacid_dh"/>
    <property type="match status" value="1"/>
</dbReference>
<evidence type="ECO:0000313" key="7">
    <source>
        <dbReference type="Proteomes" id="UP001629214"/>
    </source>
</evidence>
<feature type="domain" description="D-isomer specific 2-hydroxyacid dehydrogenase NAD-binding" evidence="5">
    <location>
        <begin position="110"/>
        <end position="281"/>
    </location>
</feature>
<dbReference type="InterPro" id="IPR006139">
    <property type="entry name" value="D-isomer_2_OHA_DH_cat_dom"/>
</dbReference>
<evidence type="ECO:0000256" key="1">
    <source>
        <dbReference type="ARBA" id="ARBA00023002"/>
    </source>
</evidence>
<evidence type="ECO:0000256" key="3">
    <source>
        <dbReference type="RuleBase" id="RU003719"/>
    </source>
</evidence>
<dbReference type="InterPro" id="IPR050223">
    <property type="entry name" value="D-isomer_2-hydroxyacid_DH"/>
</dbReference>
<name>A0ABW8Z4W1_9BURK</name>
<dbReference type="InterPro" id="IPR006140">
    <property type="entry name" value="D-isomer_DH_NAD-bd"/>
</dbReference>
<gene>
    <name evidence="6" type="ORF">PQR63_03315</name>
</gene>
<keyword evidence="1 3" id="KW-0560">Oxidoreductase</keyword>
<dbReference type="PANTHER" id="PTHR10996:SF178">
    <property type="entry name" value="2-HYDROXYACID DEHYDROGENASE YGL185C-RELATED"/>
    <property type="match status" value="1"/>
</dbReference>
<keyword evidence="7" id="KW-1185">Reference proteome</keyword>
<dbReference type="PANTHER" id="PTHR10996">
    <property type="entry name" value="2-HYDROXYACID DEHYDROGENASE-RELATED"/>
    <property type="match status" value="1"/>
</dbReference>
<comment type="similarity">
    <text evidence="3">Belongs to the D-isomer specific 2-hydroxyacid dehydrogenase family.</text>
</comment>
<reference evidence="6 7" key="1">
    <citation type="journal article" date="2024" name="Chem. Sci.">
        <title>Discovery of megapolipeptins by genome mining of a Burkholderiales bacteria collection.</title>
        <authorList>
            <person name="Paulo B.S."/>
            <person name="Recchia M.J.J."/>
            <person name="Lee S."/>
            <person name="Fergusson C.H."/>
            <person name="Romanowski S.B."/>
            <person name="Hernandez A."/>
            <person name="Krull N."/>
            <person name="Liu D.Y."/>
            <person name="Cavanagh H."/>
            <person name="Bos A."/>
            <person name="Gray C.A."/>
            <person name="Murphy B.T."/>
            <person name="Linington R.G."/>
            <person name="Eustaquio A.S."/>
        </authorList>
    </citation>
    <scope>NUCLEOTIDE SEQUENCE [LARGE SCALE GENOMIC DNA]</scope>
    <source>
        <strain evidence="6 7">RL21-008-BIB-B</strain>
    </source>
</reference>
<comment type="caution">
    <text evidence="6">The sequence shown here is derived from an EMBL/GenBank/DDBJ whole genome shotgun (WGS) entry which is preliminary data.</text>
</comment>
<proteinExistence type="inferred from homology"/>
<dbReference type="Pfam" id="PF02826">
    <property type="entry name" value="2-Hacid_dh_C"/>
    <property type="match status" value="1"/>
</dbReference>
<evidence type="ECO:0000256" key="2">
    <source>
        <dbReference type="ARBA" id="ARBA00023027"/>
    </source>
</evidence>
<accession>A0ABW8Z4W1</accession>
<dbReference type="InterPro" id="IPR036291">
    <property type="entry name" value="NAD(P)-bd_dom_sf"/>
</dbReference>
<evidence type="ECO:0000259" key="4">
    <source>
        <dbReference type="Pfam" id="PF00389"/>
    </source>
</evidence>
<feature type="domain" description="D-isomer specific 2-hydroxyacid dehydrogenase catalytic" evidence="4">
    <location>
        <begin position="41"/>
        <end position="312"/>
    </location>
</feature>
<keyword evidence="2" id="KW-0520">NAD</keyword>
<sequence>MPSSPELLILIPLADALVAQLRDNPTLPTVRYAPKGVNWTNDETHSVSIVLTNGSTGLTRAQMQAMPQLKLVSAFGAGVENVDLTAAKELGIAVTHAPGANNATVADHAMALMLAVSRGLHLLDAAVKSGGWESNRAALPTINGKRLGIVGLGNIGEQIARRAAAFDMEVAYHTRNVREHVPYLYCATPLELAARSDYLILACPGGPATRHLVNRYLLQALGPQAFLINIARGSVVDTAALIEALASKRIAGAALDVVDGEPAIPEAFRTLDNLLLTPHISGRSPEALQAQLKMFEENVMGLQSGHPLQHIVTS</sequence>
<evidence type="ECO:0000259" key="5">
    <source>
        <dbReference type="Pfam" id="PF02826"/>
    </source>
</evidence>
<dbReference type="SUPFAM" id="SSF52283">
    <property type="entry name" value="Formate/glycerate dehydrogenase catalytic domain-like"/>
    <property type="match status" value="1"/>
</dbReference>
<dbReference type="EMBL" id="JAQQFR010000002">
    <property type="protein sequence ID" value="MFL9877396.1"/>
    <property type="molecule type" value="Genomic_DNA"/>
</dbReference>
<organism evidence="6 7">
    <name type="scientific">Herbaspirillum rhizosphaerae</name>
    <dbReference type="NCBI Taxonomy" id="346179"/>
    <lineage>
        <taxon>Bacteria</taxon>
        <taxon>Pseudomonadati</taxon>
        <taxon>Pseudomonadota</taxon>
        <taxon>Betaproteobacteria</taxon>
        <taxon>Burkholderiales</taxon>
        <taxon>Oxalobacteraceae</taxon>
        <taxon>Herbaspirillum</taxon>
    </lineage>
</organism>
<evidence type="ECO:0000313" key="6">
    <source>
        <dbReference type="EMBL" id="MFL9877396.1"/>
    </source>
</evidence>
<dbReference type="Gene3D" id="3.40.50.720">
    <property type="entry name" value="NAD(P)-binding Rossmann-like Domain"/>
    <property type="match status" value="2"/>
</dbReference>
<dbReference type="RefSeq" id="WP_408165624.1">
    <property type="nucleotide sequence ID" value="NZ_JAQQFR010000002.1"/>
</dbReference>
<dbReference type="Proteomes" id="UP001629214">
    <property type="component" value="Unassembled WGS sequence"/>
</dbReference>